<gene>
    <name evidence="1" type="ORF">QNI22_05655</name>
</gene>
<dbReference type="EMBL" id="JASJOU010000001">
    <property type="protein sequence ID" value="MDJ1500118.1"/>
    <property type="molecule type" value="Genomic_DNA"/>
</dbReference>
<reference evidence="1" key="1">
    <citation type="submission" date="2023-05" db="EMBL/GenBank/DDBJ databases">
        <authorList>
            <person name="Zhang X."/>
        </authorList>
    </citation>
    <scope>NUCLEOTIDE SEQUENCE</scope>
    <source>
        <strain evidence="1">BD1B2-1</strain>
    </source>
</reference>
<keyword evidence="2" id="KW-1185">Reference proteome</keyword>
<dbReference type="AlphaFoldDB" id="A0AAE3UF28"/>
<protein>
    <submittedName>
        <fullName evidence="1">Uncharacterized protein</fullName>
    </submittedName>
</protein>
<dbReference type="RefSeq" id="WP_314509642.1">
    <property type="nucleotide sequence ID" value="NZ_JASJOU010000001.1"/>
</dbReference>
<evidence type="ECO:0000313" key="1">
    <source>
        <dbReference type="EMBL" id="MDJ1500118.1"/>
    </source>
</evidence>
<comment type="caution">
    <text evidence="1">The sequence shown here is derived from an EMBL/GenBank/DDBJ whole genome shotgun (WGS) entry which is preliminary data.</text>
</comment>
<dbReference type="Proteomes" id="UP001232063">
    <property type="component" value="Unassembled WGS sequence"/>
</dbReference>
<sequence length="243" mass="28036">MANTNELLTKVLKLHGGTDKWNTYQTLKAHVQIGGVTWSIKGQEGVLSDVHFTGQLHEQQASWQPIFKEGFKSEFTPERVALIDTDGNVADELINPLDSFKGHQIETPWNRLQLVYFSSYATWNYLTTPFNFLQPGIQLNEIEPWSADGETWRRLEVIYPDSIATHSRRQVYYFSEEGYLKRHDYWPRVLGGSSATQIIEDYKEFSGIKTGTKRRIYILNDADNSYQTEPVLVSIDVLDVHFQ</sequence>
<evidence type="ECO:0000313" key="2">
    <source>
        <dbReference type="Proteomes" id="UP001232063"/>
    </source>
</evidence>
<organism evidence="1 2">
    <name type="scientific">Xanthocytophaga agilis</name>
    <dbReference type="NCBI Taxonomy" id="3048010"/>
    <lineage>
        <taxon>Bacteria</taxon>
        <taxon>Pseudomonadati</taxon>
        <taxon>Bacteroidota</taxon>
        <taxon>Cytophagia</taxon>
        <taxon>Cytophagales</taxon>
        <taxon>Rhodocytophagaceae</taxon>
        <taxon>Xanthocytophaga</taxon>
    </lineage>
</organism>
<proteinExistence type="predicted"/>
<name>A0AAE3UF28_9BACT</name>
<accession>A0AAE3UF28</accession>